<comment type="caution">
    <text evidence="4">The sequence shown here is derived from an EMBL/GenBank/DDBJ whole genome shotgun (WGS) entry which is preliminary data.</text>
</comment>
<dbReference type="InterPro" id="IPR054688">
    <property type="entry name" value="CD1247_N"/>
</dbReference>
<dbReference type="InterPro" id="IPR011723">
    <property type="entry name" value="Znf/thioredoxin_put"/>
</dbReference>
<dbReference type="NCBIfam" id="TIGR02098">
    <property type="entry name" value="MJ0042_CXXC"/>
    <property type="match status" value="1"/>
</dbReference>
<organism evidence="4 5">
    <name type="scientific">Alkaliphilus pronyensis</name>
    <dbReference type="NCBI Taxonomy" id="1482732"/>
    <lineage>
        <taxon>Bacteria</taxon>
        <taxon>Bacillati</taxon>
        <taxon>Bacillota</taxon>
        <taxon>Clostridia</taxon>
        <taxon>Peptostreptococcales</taxon>
        <taxon>Natronincolaceae</taxon>
        <taxon>Alkaliphilus</taxon>
    </lineage>
</organism>
<feature type="domain" description="DPH-type MB" evidence="3">
    <location>
        <begin position="72"/>
        <end position="133"/>
    </location>
</feature>
<dbReference type="NCBIfam" id="NF045650">
    <property type="entry name" value="CD1247_Nterm"/>
    <property type="match status" value="1"/>
</dbReference>
<dbReference type="AlphaFoldDB" id="A0A6I0FLS1"/>
<dbReference type="GO" id="GO:0046872">
    <property type="term" value="F:metal ion binding"/>
    <property type="evidence" value="ECO:0007669"/>
    <property type="project" value="UniProtKB-KW"/>
</dbReference>
<evidence type="ECO:0000313" key="4">
    <source>
        <dbReference type="EMBL" id="KAB3537374.1"/>
    </source>
</evidence>
<evidence type="ECO:0000259" key="3">
    <source>
        <dbReference type="PROSITE" id="PS51074"/>
    </source>
</evidence>
<dbReference type="InterPro" id="IPR036671">
    <property type="entry name" value="DPH_MB_sf"/>
</dbReference>
<protein>
    <recommendedName>
        <fullName evidence="3">DPH-type MB domain-containing protein</fullName>
    </recommendedName>
</protein>
<accession>A0A6I0FLS1</accession>
<keyword evidence="1" id="KW-0479">Metal-binding</keyword>
<evidence type="ECO:0000313" key="5">
    <source>
        <dbReference type="Proteomes" id="UP000432715"/>
    </source>
</evidence>
<dbReference type="EMBL" id="WBZC01000010">
    <property type="protein sequence ID" value="KAB3537374.1"/>
    <property type="molecule type" value="Genomic_DNA"/>
</dbReference>
<keyword evidence="2" id="KW-0408">Iron</keyword>
<gene>
    <name evidence="4" type="ORF">F8154_03530</name>
</gene>
<evidence type="ECO:0000256" key="2">
    <source>
        <dbReference type="ARBA" id="ARBA00023004"/>
    </source>
</evidence>
<proteinExistence type="predicted"/>
<evidence type="ECO:0000256" key="1">
    <source>
        <dbReference type="ARBA" id="ARBA00022723"/>
    </source>
</evidence>
<name>A0A6I0FLS1_9FIRM</name>
<sequence>MEYLYEKVAYLKGLADGLELKGSSKEGKLLLSVIDILEDYADAIVEISQEQDDLSEYVEALDEDLMDVEDELFEEDDYDDYDDYDDDEDDVEFAEVECPYCGDELYVDEDLLEEEEVEVACPKCNRTITVIEDIELDHCHDDCCGHHNHEDEE</sequence>
<dbReference type="PROSITE" id="PS51074">
    <property type="entry name" value="DPH_MB"/>
    <property type="match status" value="1"/>
</dbReference>
<dbReference type="Proteomes" id="UP000432715">
    <property type="component" value="Unassembled WGS sequence"/>
</dbReference>
<dbReference type="RefSeq" id="WP_151860206.1">
    <property type="nucleotide sequence ID" value="NZ_WBZC01000010.1"/>
</dbReference>
<keyword evidence="5" id="KW-1185">Reference proteome</keyword>
<dbReference type="SUPFAM" id="SSF144217">
    <property type="entry name" value="CSL zinc finger"/>
    <property type="match status" value="1"/>
</dbReference>
<reference evidence="4 5" key="1">
    <citation type="submission" date="2019-10" db="EMBL/GenBank/DDBJ databases">
        <title>Alkaliphilus serpentinus sp. nov. and Alkaliphilus pronyensis sp. nov., two novel anaerobic alkaliphilic species isolated from the serpentinized-hosted hydrothermal field of the Prony Bay (New Caledonia).</title>
        <authorList>
            <person name="Postec A."/>
        </authorList>
    </citation>
    <scope>NUCLEOTIDE SEQUENCE [LARGE SCALE GENOMIC DNA]</scope>
    <source>
        <strain evidence="4 5">LacV</strain>
    </source>
</reference>
<dbReference type="InterPro" id="IPR007872">
    <property type="entry name" value="DPH_MB_dom"/>
</dbReference>